<name>A0A392TIT5_9FABA</name>
<dbReference type="EMBL" id="LXQA010592511">
    <property type="protein sequence ID" value="MCI61033.1"/>
    <property type="molecule type" value="Genomic_DNA"/>
</dbReference>
<keyword evidence="3" id="KW-1185">Reference proteome</keyword>
<comment type="caution">
    <text evidence="2">The sequence shown here is derived from an EMBL/GenBank/DDBJ whole genome shotgun (WGS) entry which is preliminary data.</text>
</comment>
<accession>A0A392TIT5</accession>
<reference evidence="2 3" key="1">
    <citation type="journal article" date="2018" name="Front. Plant Sci.">
        <title>Red Clover (Trifolium pratense) and Zigzag Clover (T. medium) - A Picture of Genomic Similarities and Differences.</title>
        <authorList>
            <person name="Dluhosova J."/>
            <person name="Istvanek J."/>
            <person name="Nedelnik J."/>
            <person name="Repkova J."/>
        </authorList>
    </citation>
    <scope>NUCLEOTIDE SEQUENCE [LARGE SCALE GENOMIC DNA]</scope>
    <source>
        <strain evidence="3">cv. 10/8</strain>
        <tissue evidence="2">Leaf</tissue>
    </source>
</reference>
<dbReference type="AlphaFoldDB" id="A0A392TIT5"/>
<feature type="non-terminal residue" evidence="2">
    <location>
        <position position="75"/>
    </location>
</feature>
<dbReference type="Proteomes" id="UP000265520">
    <property type="component" value="Unassembled WGS sequence"/>
</dbReference>
<feature type="region of interest" description="Disordered" evidence="1">
    <location>
        <begin position="20"/>
        <end position="75"/>
    </location>
</feature>
<proteinExistence type="predicted"/>
<sequence length="75" mass="8295">MRTVSREDSLKYLARIRQQKAEKPEDNIDPLSQLAIEEEGAKGKRKKKTDPTRIIIPIPHKGDSSVAGGGVEEAL</sequence>
<evidence type="ECO:0000313" key="3">
    <source>
        <dbReference type="Proteomes" id="UP000265520"/>
    </source>
</evidence>
<evidence type="ECO:0000313" key="2">
    <source>
        <dbReference type="EMBL" id="MCI61033.1"/>
    </source>
</evidence>
<organism evidence="2 3">
    <name type="scientific">Trifolium medium</name>
    <dbReference type="NCBI Taxonomy" id="97028"/>
    <lineage>
        <taxon>Eukaryota</taxon>
        <taxon>Viridiplantae</taxon>
        <taxon>Streptophyta</taxon>
        <taxon>Embryophyta</taxon>
        <taxon>Tracheophyta</taxon>
        <taxon>Spermatophyta</taxon>
        <taxon>Magnoliopsida</taxon>
        <taxon>eudicotyledons</taxon>
        <taxon>Gunneridae</taxon>
        <taxon>Pentapetalae</taxon>
        <taxon>rosids</taxon>
        <taxon>fabids</taxon>
        <taxon>Fabales</taxon>
        <taxon>Fabaceae</taxon>
        <taxon>Papilionoideae</taxon>
        <taxon>50 kb inversion clade</taxon>
        <taxon>NPAAA clade</taxon>
        <taxon>Hologalegina</taxon>
        <taxon>IRL clade</taxon>
        <taxon>Trifolieae</taxon>
        <taxon>Trifolium</taxon>
    </lineage>
</organism>
<evidence type="ECO:0000256" key="1">
    <source>
        <dbReference type="SAM" id="MobiDB-lite"/>
    </source>
</evidence>
<protein>
    <submittedName>
        <fullName evidence="2">Uncharacterized protein</fullName>
    </submittedName>
</protein>